<dbReference type="InterPro" id="IPR036259">
    <property type="entry name" value="MFS_trans_sf"/>
</dbReference>
<name>A0A1T4VYC7_9GAMM</name>
<keyword evidence="6 7" id="KW-0472">Membrane</keyword>
<evidence type="ECO:0000256" key="4">
    <source>
        <dbReference type="ARBA" id="ARBA00022692"/>
    </source>
</evidence>
<dbReference type="Gene3D" id="1.20.1250.20">
    <property type="entry name" value="MFS general substrate transporter like domains"/>
    <property type="match status" value="2"/>
</dbReference>
<dbReference type="InterPro" id="IPR011701">
    <property type="entry name" value="MFS"/>
</dbReference>
<reference evidence="10" key="1">
    <citation type="submission" date="2017-02" db="EMBL/GenBank/DDBJ databases">
        <authorList>
            <person name="Varghese N."/>
            <person name="Submissions S."/>
        </authorList>
    </citation>
    <scope>NUCLEOTIDE SEQUENCE [LARGE SCALE GENOMIC DNA]</scope>
    <source>
        <strain evidence="10">DSM 22720</strain>
    </source>
</reference>
<keyword evidence="2" id="KW-0813">Transport</keyword>
<dbReference type="GO" id="GO:0022857">
    <property type="term" value="F:transmembrane transporter activity"/>
    <property type="evidence" value="ECO:0007669"/>
    <property type="project" value="InterPro"/>
</dbReference>
<feature type="transmembrane region" description="Helical" evidence="7">
    <location>
        <begin position="291"/>
        <end position="313"/>
    </location>
</feature>
<evidence type="ECO:0000256" key="6">
    <source>
        <dbReference type="ARBA" id="ARBA00023136"/>
    </source>
</evidence>
<dbReference type="PROSITE" id="PS50850">
    <property type="entry name" value="MFS"/>
    <property type="match status" value="1"/>
</dbReference>
<gene>
    <name evidence="9" type="ORF">SAMN02745132_04466</name>
</gene>
<evidence type="ECO:0000256" key="2">
    <source>
        <dbReference type="ARBA" id="ARBA00022448"/>
    </source>
</evidence>
<comment type="subcellular location">
    <subcellularLocation>
        <location evidence="1">Cell membrane</location>
        <topology evidence="1">Multi-pass membrane protein</topology>
    </subcellularLocation>
</comment>
<dbReference type="Pfam" id="PF07690">
    <property type="entry name" value="MFS_1"/>
    <property type="match status" value="1"/>
</dbReference>
<feature type="transmembrane region" description="Helical" evidence="7">
    <location>
        <begin position="80"/>
        <end position="98"/>
    </location>
</feature>
<dbReference type="CDD" id="cd17477">
    <property type="entry name" value="MFS_YcaD_like"/>
    <property type="match status" value="1"/>
</dbReference>
<dbReference type="InterPro" id="IPR047200">
    <property type="entry name" value="MFS_YcaD-like"/>
</dbReference>
<organism evidence="9 10">
    <name type="scientific">Enterovibrio nigricans DSM 22720</name>
    <dbReference type="NCBI Taxonomy" id="1121868"/>
    <lineage>
        <taxon>Bacteria</taxon>
        <taxon>Pseudomonadati</taxon>
        <taxon>Pseudomonadota</taxon>
        <taxon>Gammaproteobacteria</taxon>
        <taxon>Vibrionales</taxon>
        <taxon>Vibrionaceae</taxon>
        <taxon>Enterovibrio</taxon>
    </lineage>
</organism>
<feature type="transmembrane region" description="Helical" evidence="7">
    <location>
        <begin position="165"/>
        <end position="184"/>
    </location>
</feature>
<evidence type="ECO:0000256" key="1">
    <source>
        <dbReference type="ARBA" id="ARBA00004651"/>
    </source>
</evidence>
<evidence type="ECO:0000259" key="8">
    <source>
        <dbReference type="PROSITE" id="PS50850"/>
    </source>
</evidence>
<keyword evidence="10" id="KW-1185">Reference proteome</keyword>
<feature type="domain" description="Major facilitator superfamily (MFS) profile" evidence="8">
    <location>
        <begin position="13"/>
        <end position="379"/>
    </location>
</feature>
<evidence type="ECO:0000256" key="5">
    <source>
        <dbReference type="ARBA" id="ARBA00022989"/>
    </source>
</evidence>
<dbReference type="GO" id="GO:0005886">
    <property type="term" value="C:plasma membrane"/>
    <property type="evidence" value="ECO:0007669"/>
    <property type="project" value="UniProtKB-SubCell"/>
</dbReference>
<feature type="transmembrane region" description="Helical" evidence="7">
    <location>
        <begin position="239"/>
        <end position="261"/>
    </location>
</feature>
<feature type="transmembrane region" description="Helical" evidence="7">
    <location>
        <begin position="15"/>
        <end position="36"/>
    </location>
</feature>
<dbReference type="OrthoDB" id="9810614at2"/>
<feature type="transmembrane region" description="Helical" evidence="7">
    <location>
        <begin position="325"/>
        <end position="345"/>
    </location>
</feature>
<keyword evidence="5 7" id="KW-1133">Transmembrane helix</keyword>
<feature type="transmembrane region" description="Helical" evidence="7">
    <location>
        <begin position="357"/>
        <end position="374"/>
    </location>
</feature>
<dbReference type="PANTHER" id="PTHR23521:SF2">
    <property type="entry name" value="TRANSPORTER MFS SUPERFAMILY"/>
    <property type="match status" value="1"/>
</dbReference>
<keyword evidence="3" id="KW-1003">Cell membrane</keyword>
<dbReference type="AlphaFoldDB" id="A0A1T4VYC7"/>
<evidence type="ECO:0000256" key="3">
    <source>
        <dbReference type="ARBA" id="ARBA00022475"/>
    </source>
</evidence>
<sequence length="395" mass="41030">MQQNPVIQADRNSPLVPVISLSLFAVASGFLMSLIPLALDARGMSHDLASWLASVFYAGLLGGSLISARIVGKAGHRKSLVAFLIAIVGTVGLMATIASPAVWLAARFTAGVAVAGVFVVIESWLLMADTEKARAKRLGLYMASLYGGSALGQLGIGLFGTEGAMPLMVVAALMSAAMLPPLVMRKGQPQSVAHSSIHFSEMKSLPAAAYIGCIVSGLILGAIYGLLPLELEAKYSHDQVGALMAIVILGGMAVQPLVSWLNSRVEKSLLMAFFCLAGLLAIAMYEIATVAAGMMAGLFILGAAAFALYPVAITLACRDLSASKIVAAAELMLLSYSVGSVIGPVVAGEAMSVEGGLMFYLLICFAATLMYMLVSTKRNRSRGANGVDAVLPIDI</sequence>
<dbReference type="RefSeq" id="WP_078754530.1">
    <property type="nucleotide sequence ID" value="NZ_FUXU01000117.1"/>
</dbReference>
<evidence type="ECO:0000313" key="10">
    <source>
        <dbReference type="Proteomes" id="UP000190162"/>
    </source>
</evidence>
<protein>
    <submittedName>
        <fullName evidence="9">Fucose permease</fullName>
    </submittedName>
</protein>
<proteinExistence type="predicted"/>
<dbReference type="InterPro" id="IPR020846">
    <property type="entry name" value="MFS_dom"/>
</dbReference>
<feature type="transmembrane region" description="Helical" evidence="7">
    <location>
        <begin position="104"/>
        <end position="126"/>
    </location>
</feature>
<feature type="transmembrane region" description="Helical" evidence="7">
    <location>
        <begin position="268"/>
        <end position="285"/>
    </location>
</feature>
<dbReference type="EMBL" id="FUXU01000117">
    <property type="protein sequence ID" value="SKA69501.1"/>
    <property type="molecule type" value="Genomic_DNA"/>
</dbReference>
<feature type="transmembrane region" description="Helical" evidence="7">
    <location>
        <begin position="48"/>
        <end position="68"/>
    </location>
</feature>
<feature type="transmembrane region" description="Helical" evidence="7">
    <location>
        <begin position="205"/>
        <end position="227"/>
    </location>
</feature>
<dbReference type="PANTHER" id="PTHR23521">
    <property type="entry name" value="TRANSPORTER MFS SUPERFAMILY"/>
    <property type="match status" value="1"/>
</dbReference>
<dbReference type="SUPFAM" id="SSF103473">
    <property type="entry name" value="MFS general substrate transporter"/>
    <property type="match status" value="1"/>
</dbReference>
<evidence type="ECO:0000313" key="9">
    <source>
        <dbReference type="EMBL" id="SKA69501.1"/>
    </source>
</evidence>
<feature type="transmembrane region" description="Helical" evidence="7">
    <location>
        <begin position="138"/>
        <end position="159"/>
    </location>
</feature>
<evidence type="ECO:0000256" key="7">
    <source>
        <dbReference type="SAM" id="Phobius"/>
    </source>
</evidence>
<accession>A0A1T4VYC7</accession>
<dbReference type="Proteomes" id="UP000190162">
    <property type="component" value="Unassembled WGS sequence"/>
</dbReference>
<keyword evidence="4 7" id="KW-0812">Transmembrane</keyword>